<name>A0A2G2VML9_CAPBA</name>
<reference evidence="2" key="2">
    <citation type="journal article" date="2017" name="J. Anim. Genet.">
        <title>Multiple reference genome sequences of hot pepper reveal the massive evolution of plant disease resistance genes by retroduplication.</title>
        <authorList>
            <person name="Kim S."/>
            <person name="Park J."/>
            <person name="Yeom S.-I."/>
            <person name="Kim Y.-M."/>
            <person name="Seo E."/>
            <person name="Kim K.-T."/>
            <person name="Kim M.-S."/>
            <person name="Lee J.M."/>
            <person name="Cheong K."/>
            <person name="Shin H.-S."/>
            <person name="Kim S.-B."/>
            <person name="Han K."/>
            <person name="Lee J."/>
            <person name="Park M."/>
            <person name="Lee H.-A."/>
            <person name="Lee H.-Y."/>
            <person name="Lee Y."/>
            <person name="Oh S."/>
            <person name="Lee J.H."/>
            <person name="Choi E."/>
            <person name="Choi E."/>
            <person name="Lee S.E."/>
            <person name="Jeon J."/>
            <person name="Kim H."/>
            <person name="Choi G."/>
            <person name="Song H."/>
            <person name="Lee J."/>
            <person name="Lee S.-C."/>
            <person name="Kwon J.-K."/>
            <person name="Lee H.-Y."/>
            <person name="Koo N."/>
            <person name="Hong Y."/>
            <person name="Kim R.W."/>
            <person name="Kang W.-H."/>
            <person name="Huh J.H."/>
            <person name="Kang B.-C."/>
            <person name="Yang T.-J."/>
            <person name="Lee Y.-H."/>
            <person name="Bennetzen J.L."/>
            <person name="Choi D."/>
        </authorList>
    </citation>
    <scope>NUCLEOTIDE SEQUENCE [LARGE SCALE GENOMIC DNA]</scope>
    <source>
        <strain evidence="2">cv. PBC81</strain>
    </source>
</reference>
<dbReference type="Proteomes" id="UP000224567">
    <property type="component" value="Unassembled WGS sequence"/>
</dbReference>
<dbReference type="AlphaFoldDB" id="A0A2G2VML9"/>
<evidence type="ECO:0000313" key="2">
    <source>
        <dbReference type="Proteomes" id="UP000224567"/>
    </source>
</evidence>
<evidence type="ECO:0000313" key="1">
    <source>
        <dbReference type="EMBL" id="PHT34235.1"/>
    </source>
</evidence>
<proteinExistence type="predicted"/>
<organism evidence="1 2">
    <name type="scientific">Capsicum baccatum</name>
    <name type="common">Peruvian pepper</name>
    <dbReference type="NCBI Taxonomy" id="33114"/>
    <lineage>
        <taxon>Eukaryota</taxon>
        <taxon>Viridiplantae</taxon>
        <taxon>Streptophyta</taxon>
        <taxon>Embryophyta</taxon>
        <taxon>Tracheophyta</taxon>
        <taxon>Spermatophyta</taxon>
        <taxon>Magnoliopsida</taxon>
        <taxon>eudicotyledons</taxon>
        <taxon>Gunneridae</taxon>
        <taxon>Pentapetalae</taxon>
        <taxon>asterids</taxon>
        <taxon>lamiids</taxon>
        <taxon>Solanales</taxon>
        <taxon>Solanaceae</taxon>
        <taxon>Solanoideae</taxon>
        <taxon>Capsiceae</taxon>
        <taxon>Capsicum</taxon>
    </lineage>
</organism>
<gene>
    <name evidence="1" type="ORF">CQW23_26035</name>
</gene>
<reference evidence="1 2" key="1">
    <citation type="journal article" date="2017" name="Genome Biol.">
        <title>New reference genome sequences of hot pepper reveal the massive evolution of plant disease-resistance genes by retroduplication.</title>
        <authorList>
            <person name="Kim S."/>
            <person name="Park J."/>
            <person name="Yeom S.I."/>
            <person name="Kim Y.M."/>
            <person name="Seo E."/>
            <person name="Kim K.T."/>
            <person name="Kim M.S."/>
            <person name="Lee J.M."/>
            <person name="Cheong K."/>
            <person name="Shin H.S."/>
            <person name="Kim S.B."/>
            <person name="Han K."/>
            <person name="Lee J."/>
            <person name="Park M."/>
            <person name="Lee H.A."/>
            <person name="Lee H.Y."/>
            <person name="Lee Y."/>
            <person name="Oh S."/>
            <person name="Lee J.H."/>
            <person name="Choi E."/>
            <person name="Choi E."/>
            <person name="Lee S.E."/>
            <person name="Jeon J."/>
            <person name="Kim H."/>
            <person name="Choi G."/>
            <person name="Song H."/>
            <person name="Lee J."/>
            <person name="Lee S.C."/>
            <person name="Kwon J.K."/>
            <person name="Lee H.Y."/>
            <person name="Koo N."/>
            <person name="Hong Y."/>
            <person name="Kim R.W."/>
            <person name="Kang W.H."/>
            <person name="Huh J.H."/>
            <person name="Kang B.C."/>
            <person name="Yang T.J."/>
            <person name="Lee Y.H."/>
            <person name="Bennetzen J.L."/>
            <person name="Choi D."/>
        </authorList>
    </citation>
    <scope>NUCLEOTIDE SEQUENCE [LARGE SCALE GENOMIC DNA]</scope>
    <source>
        <strain evidence="2">cv. PBC81</strain>
    </source>
</reference>
<comment type="caution">
    <text evidence="1">The sequence shown here is derived from an EMBL/GenBank/DDBJ whole genome shotgun (WGS) entry which is preliminary data.</text>
</comment>
<keyword evidence="2" id="KW-1185">Reference proteome</keyword>
<protein>
    <submittedName>
        <fullName evidence="1">Uncharacterized protein</fullName>
    </submittedName>
</protein>
<dbReference type="EMBL" id="MLFT02000011">
    <property type="protein sequence ID" value="PHT34235.1"/>
    <property type="molecule type" value="Genomic_DNA"/>
</dbReference>
<sequence>MCKARYDNVVEQCALKREIEMWADGDLNSNNQLKLKSVLKISTVTTGFKEEFSRETRYQVELNGSLLDLCHLSRRWRKLEHGSKTDCEPCYGVATEKENIAT</sequence>
<accession>A0A2G2VML9</accession>